<keyword evidence="7" id="KW-1185">Reference proteome</keyword>
<dbReference type="GO" id="GO:0045910">
    <property type="term" value="P:negative regulation of DNA recombination"/>
    <property type="evidence" value="ECO:0007669"/>
    <property type="project" value="TreeGrafter"/>
</dbReference>
<feature type="region of interest" description="Disordered" evidence="4">
    <location>
        <begin position="99"/>
        <end position="194"/>
    </location>
</feature>
<dbReference type="SMART" id="SM00526">
    <property type="entry name" value="H15"/>
    <property type="match status" value="1"/>
</dbReference>
<dbReference type="SUPFAM" id="SSF46785">
    <property type="entry name" value="Winged helix' DNA-binding domain"/>
    <property type="match status" value="1"/>
</dbReference>
<dbReference type="Proteomes" id="UP001291623">
    <property type="component" value="Unassembled WGS sequence"/>
</dbReference>
<keyword evidence="3" id="KW-0539">Nucleus</keyword>
<dbReference type="Gene3D" id="1.10.10.10">
    <property type="entry name" value="Winged helix-like DNA-binding domain superfamily/Winged helix DNA-binding domain"/>
    <property type="match status" value="1"/>
</dbReference>
<dbReference type="PANTHER" id="PTHR11467">
    <property type="entry name" value="HISTONE H1"/>
    <property type="match status" value="1"/>
</dbReference>
<sequence length="194" mass="21348">METDSFNQLPSYPEICMLVSCKNNKYVKELSFGVLFYQMIYEALEALNQEGGSNKSAITKYIESKYGDLSEDVSKLLTLHLDNMKQNGDLMFLKNNYIKPGSDVPPKRGRGRPPKPKVPLPPGAESVESAPPKPRGRPRKDPNAPPTTSKKAKPAPAVGPDSTDVGSPTGRPRGRPRKVRPQPAQDDDDDVEES</sequence>
<dbReference type="InterPro" id="IPR017956">
    <property type="entry name" value="AT_hook_DNA-bd_motif"/>
</dbReference>
<reference evidence="6" key="1">
    <citation type="submission" date="2023-12" db="EMBL/GenBank/DDBJ databases">
        <title>Genome assembly of Anisodus tanguticus.</title>
        <authorList>
            <person name="Wang Y.-J."/>
        </authorList>
    </citation>
    <scope>NUCLEOTIDE SEQUENCE</scope>
    <source>
        <strain evidence="6">KB-2021</strain>
        <tissue evidence="6">Leaf</tissue>
    </source>
</reference>
<dbReference type="InterPro" id="IPR005818">
    <property type="entry name" value="Histone_H1/H5_H15"/>
</dbReference>
<dbReference type="EMBL" id="JAVYJV010000015">
    <property type="protein sequence ID" value="KAK4353038.1"/>
    <property type="molecule type" value="Genomic_DNA"/>
</dbReference>
<accession>A0AAE1RJV9</accession>
<dbReference type="GO" id="GO:0000786">
    <property type="term" value="C:nucleosome"/>
    <property type="evidence" value="ECO:0007669"/>
    <property type="project" value="InterPro"/>
</dbReference>
<organism evidence="6 7">
    <name type="scientific">Anisodus tanguticus</name>
    <dbReference type="NCBI Taxonomy" id="243964"/>
    <lineage>
        <taxon>Eukaryota</taxon>
        <taxon>Viridiplantae</taxon>
        <taxon>Streptophyta</taxon>
        <taxon>Embryophyta</taxon>
        <taxon>Tracheophyta</taxon>
        <taxon>Spermatophyta</taxon>
        <taxon>Magnoliopsida</taxon>
        <taxon>eudicotyledons</taxon>
        <taxon>Gunneridae</taxon>
        <taxon>Pentapetalae</taxon>
        <taxon>asterids</taxon>
        <taxon>lamiids</taxon>
        <taxon>Solanales</taxon>
        <taxon>Solanaceae</taxon>
        <taxon>Solanoideae</taxon>
        <taxon>Hyoscyameae</taxon>
        <taxon>Anisodus</taxon>
    </lineage>
</organism>
<dbReference type="AlphaFoldDB" id="A0AAE1RJV9"/>
<proteinExistence type="predicted"/>
<dbReference type="SMART" id="SM00384">
    <property type="entry name" value="AT_hook"/>
    <property type="match status" value="3"/>
</dbReference>
<feature type="domain" description="H15" evidence="5">
    <location>
        <begin position="32"/>
        <end position="101"/>
    </location>
</feature>
<keyword evidence="2" id="KW-0238">DNA-binding</keyword>
<dbReference type="GO" id="GO:0005730">
    <property type="term" value="C:nucleolus"/>
    <property type="evidence" value="ECO:0007669"/>
    <property type="project" value="TreeGrafter"/>
</dbReference>
<evidence type="ECO:0000256" key="4">
    <source>
        <dbReference type="SAM" id="MobiDB-lite"/>
    </source>
</evidence>
<comment type="caution">
    <text evidence="6">The sequence shown here is derived from an EMBL/GenBank/DDBJ whole genome shotgun (WGS) entry which is preliminary data.</text>
</comment>
<evidence type="ECO:0000256" key="3">
    <source>
        <dbReference type="ARBA" id="ARBA00023242"/>
    </source>
</evidence>
<evidence type="ECO:0000313" key="6">
    <source>
        <dbReference type="EMBL" id="KAK4353038.1"/>
    </source>
</evidence>
<dbReference type="InterPro" id="IPR036388">
    <property type="entry name" value="WH-like_DNA-bd_sf"/>
</dbReference>
<dbReference type="PANTHER" id="PTHR11467:SF162">
    <property type="entry name" value="HMG-Y-RELATED PROTEIN A"/>
    <property type="match status" value="1"/>
</dbReference>
<comment type="subcellular location">
    <subcellularLocation>
        <location evidence="1">Nucleus</location>
    </subcellularLocation>
</comment>
<gene>
    <name evidence="6" type="ORF">RND71_028556</name>
</gene>
<dbReference type="GO" id="GO:0003690">
    <property type="term" value="F:double-stranded DNA binding"/>
    <property type="evidence" value="ECO:0007669"/>
    <property type="project" value="TreeGrafter"/>
</dbReference>
<protein>
    <recommendedName>
        <fullName evidence="5">H15 domain-containing protein</fullName>
    </recommendedName>
</protein>
<dbReference type="InterPro" id="IPR036390">
    <property type="entry name" value="WH_DNA-bd_sf"/>
</dbReference>
<dbReference type="GO" id="GO:0006334">
    <property type="term" value="P:nucleosome assembly"/>
    <property type="evidence" value="ECO:0007669"/>
    <property type="project" value="InterPro"/>
</dbReference>
<evidence type="ECO:0000313" key="7">
    <source>
        <dbReference type="Proteomes" id="UP001291623"/>
    </source>
</evidence>
<dbReference type="PRINTS" id="PR00929">
    <property type="entry name" value="ATHOOK"/>
</dbReference>
<dbReference type="GO" id="GO:0030261">
    <property type="term" value="P:chromosome condensation"/>
    <property type="evidence" value="ECO:0007669"/>
    <property type="project" value="TreeGrafter"/>
</dbReference>
<evidence type="ECO:0000259" key="5">
    <source>
        <dbReference type="PROSITE" id="PS51504"/>
    </source>
</evidence>
<feature type="compositionally biased region" description="Acidic residues" evidence="4">
    <location>
        <begin position="185"/>
        <end position="194"/>
    </location>
</feature>
<evidence type="ECO:0000256" key="2">
    <source>
        <dbReference type="ARBA" id="ARBA00023125"/>
    </source>
</evidence>
<name>A0AAE1RJV9_9SOLA</name>
<evidence type="ECO:0000256" key="1">
    <source>
        <dbReference type="ARBA" id="ARBA00004123"/>
    </source>
</evidence>
<dbReference type="Pfam" id="PF00538">
    <property type="entry name" value="Linker_histone"/>
    <property type="match status" value="1"/>
</dbReference>
<dbReference type="GO" id="GO:0031492">
    <property type="term" value="F:nucleosomal DNA binding"/>
    <property type="evidence" value="ECO:0007669"/>
    <property type="project" value="TreeGrafter"/>
</dbReference>
<dbReference type="PROSITE" id="PS51504">
    <property type="entry name" value="H15"/>
    <property type="match status" value="1"/>
</dbReference>